<protein>
    <submittedName>
        <fullName evidence="3">Extracellular solute-binding protein</fullName>
    </submittedName>
</protein>
<comment type="caution">
    <text evidence="3">The sequence shown here is derived from an EMBL/GenBank/DDBJ whole genome shotgun (WGS) entry which is preliminary data.</text>
</comment>
<dbReference type="PANTHER" id="PTHR43649">
    <property type="entry name" value="ARABINOSE-BINDING PROTEIN-RELATED"/>
    <property type="match status" value="1"/>
</dbReference>
<dbReference type="RefSeq" id="WP_171691383.1">
    <property type="nucleotide sequence ID" value="NZ_WHOC01000111.1"/>
</dbReference>
<dbReference type="InterPro" id="IPR050490">
    <property type="entry name" value="Bact_solute-bd_prot1"/>
</dbReference>
<dbReference type="PANTHER" id="PTHR43649:SF33">
    <property type="entry name" value="POLYGALACTURONAN_RHAMNOGALACTURONAN-BINDING PROTEIN YTCQ"/>
    <property type="match status" value="1"/>
</dbReference>
<keyword evidence="4" id="KW-1185">Reference proteome</keyword>
<dbReference type="Proteomes" id="UP000658690">
    <property type="component" value="Unassembled WGS sequence"/>
</dbReference>
<sequence length="514" mass="57212">MKKKWKMPAALAGAAILAVTTVGCGDSVKTTKEDAKQTSVDKPVTYKFLRSSGIAEYPADGGEARKVLTEAAAKAGVKGVDYVAQQAPGDDYQTKLNLLASSNELPDFFDIDAKTLSRFVEQGLVQPIDEYLKKAPHLMKLIPQYYWDQVTFNGKIYALPNGMRSETFNSPNVTSVLVRGDWLEAVGMKAPTTVNEMHDVLQAFVTKDPDKNGKNDTLGLSGTKLSRYNSIFGAYGVIPSFWTERDGQIKKGFTLPETKQALALLQQWYKEGLIDPDFPVMETKQLNEKIINSKVGLFENDAYLVDPKANPTSEALKKTTPASKLSLIAPPKGPDGKLGNPETNAVAAAPLRALSVKAQNPEKLFRFLDWLVDDSEGGGFNLGLYGVEGTDYTYDKTKNLITQSTSYADLYKKGYNNPIRMAFVVDRRWTTQEVRNGIETASKNIILNAFWKTVPAELDYPDLETKLWAEYFVKIVTGVWTIDKFDEFVLKYNQQGGSQIEKQANEEWKKLKKK</sequence>
<feature type="chain" id="PRO_5047269027" evidence="2">
    <location>
        <begin position="25"/>
        <end position="514"/>
    </location>
</feature>
<name>A0ABX1Z5C2_9BACL</name>
<dbReference type="SUPFAM" id="SSF53850">
    <property type="entry name" value="Periplasmic binding protein-like II"/>
    <property type="match status" value="1"/>
</dbReference>
<accession>A0ABX1Z5C2</accession>
<dbReference type="EMBL" id="WHOC01000111">
    <property type="protein sequence ID" value="NOU88362.1"/>
    <property type="molecule type" value="Genomic_DNA"/>
</dbReference>
<evidence type="ECO:0000256" key="2">
    <source>
        <dbReference type="SAM" id="SignalP"/>
    </source>
</evidence>
<dbReference type="Gene3D" id="3.40.190.10">
    <property type="entry name" value="Periplasmic binding protein-like II"/>
    <property type="match status" value="2"/>
</dbReference>
<gene>
    <name evidence="3" type="ORF">GC102_21750</name>
</gene>
<reference evidence="3 4" key="1">
    <citation type="submission" date="2019-10" db="EMBL/GenBank/DDBJ databases">
        <title>Description of Paenibacillus choica sp. nov.</title>
        <authorList>
            <person name="Carlier A."/>
            <person name="Qi S."/>
        </authorList>
    </citation>
    <scope>NUCLEOTIDE SEQUENCE [LARGE SCALE GENOMIC DNA]</scope>
    <source>
        <strain evidence="3 4">LMG 31460</strain>
    </source>
</reference>
<evidence type="ECO:0000313" key="4">
    <source>
        <dbReference type="Proteomes" id="UP000658690"/>
    </source>
</evidence>
<dbReference type="PROSITE" id="PS51257">
    <property type="entry name" value="PROKAR_LIPOPROTEIN"/>
    <property type="match status" value="1"/>
</dbReference>
<proteinExistence type="predicted"/>
<organism evidence="3 4">
    <name type="scientific">Paenibacillus germinis</name>
    <dbReference type="NCBI Taxonomy" id="2654979"/>
    <lineage>
        <taxon>Bacteria</taxon>
        <taxon>Bacillati</taxon>
        <taxon>Bacillota</taxon>
        <taxon>Bacilli</taxon>
        <taxon>Bacillales</taxon>
        <taxon>Paenibacillaceae</taxon>
        <taxon>Paenibacillus</taxon>
    </lineage>
</organism>
<feature type="signal peptide" evidence="2">
    <location>
        <begin position="1"/>
        <end position="24"/>
    </location>
</feature>
<evidence type="ECO:0000256" key="1">
    <source>
        <dbReference type="ARBA" id="ARBA00022729"/>
    </source>
</evidence>
<evidence type="ECO:0000313" key="3">
    <source>
        <dbReference type="EMBL" id="NOU88362.1"/>
    </source>
</evidence>
<keyword evidence="1 2" id="KW-0732">Signal</keyword>